<dbReference type="InterPro" id="IPR042099">
    <property type="entry name" value="ANL_N_sf"/>
</dbReference>
<dbReference type="InterPro" id="IPR045851">
    <property type="entry name" value="AMP-bd_C_sf"/>
</dbReference>
<keyword evidence="4" id="KW-1185">Reference proteome</keyword>
<dbReference type="PANTHER" id="PTHR43767">
    <property type="entry name" value="LONG-CHAIN-FATTY-ACID--COA LIGASE"/>
    <property type="match status" value="1"/>
</dbReference>
<dbReference type="PROSITE" id="PS00455">
    <property type="entry name" value="AMP_BINDING"/>
    <property type="match status" value="1"/>
</dbReference>
<dbReference type="KEGG" id="sgi:SGRAN_3430"/>
<dbReference type="Proteomes" id="UP000058599">
    <property type="component" value="Chromosome"/>
</dbReference>
<dbReference type="InterPro" id="IPR025110">
    <property type="entry name" value="AMP-bd_C"/>
</dbReference>
<reference evidence="3 4" key="1">
    <citation type="journal article" date="2016" name="BMC Genomics">
        <title>Genomic analysis of the nitrate-respiring Sphingopyxis granuli (formerly Sphingomonas macrogoltabida) strain TFA.</title>
        <authorList>
            <person name="Garcia-Romero I."/>
            <person name="Perez-Pulido A.J."/>
            <person name="Gonzalez-Flores Y.E."/>
            <person name="Reyes-Ramirez F."/>
            <person name="Santero E."/>
            <person name="Floriano B."/>
        </authorList>
    </citation>
    <scope>NUCLEOTIDE SEQUENCE [LARGE SCALE GENOMIC DNA]</scope>
    <source>
        <strain evidence="3 4">TFA</strain>
    </source>
</reference>
<accession>A0AA86L4S5</accession>
<dbReference type="Gene3D" id="3.30.300.30">
    <property type="match status" value="1"/>
</dbReference>
<feature type="domain" description="AMP-dependent synthetase/ligase" evidence="1">
    <location>
        <begin position="31"/>
        <end position="417"/>
    </location>
</feature>
<dbReference type="InterPro" id="IPR000873">
    <property type="entry name" value="AMP-dep_synth/lig_dom"/>
</dbReference>
<evidence type="ECO:0000259" key="1">
    <source>
        <dbReference type="Pfam" id="PF00501"/>
    </source>
</evidence>
<dbReference type="CDD" id="cd05936">
    <property type="entry name" value="FC-FACS_FadD_like"/>
    <property type="match status" value="1"/>
</dbReference>
<dbReference type="InterPro" id="IPR020845">
    <property type="entry name" value="AMP-binding_CS"/>
</dbReference>
<organism evidence="3 4">
    <name type="scientific">Sphingopyxis granuli</name>
    <dbReference type="NCBI Taxonomy" id="267128"/>
    <lineage>
        <taxon>Bacteria</taxon>
        <taxon>Pseudomonadati</taxon>
        <taxon>Pseudomonadota</taxon>
        <taxon>Alphaproteobacteria</taxon>
        <taxon>Sphingomonadales</taxon>
        <taxon>Sphingomonadaceae</taxon>
        <taxon>Sphingopyxis</taxon>
    </lineage>
</organism>
<evidence type="ECO:0000313" key="4">
    <source>
        <dbReference type="Proteomes" id="UP000058599"/>
    </source>
</evidence>
<dbReference type="PANTHER" id="PTHR43767:SF1">
    <property type="entry name" value="NONRIBOSOMAL PEPTIDE SYNTHASE PES1 (EUROFUNG)-RELATED"/>
    <property type="match status" value="1"/>
</dbReference>
<evidence type="ECO:0000259" key="2">
    <source>
        <dbReference type="Pfam" id="PF13193"/>
    </source>
</evidence>
<gene>
    <name evidence="3" type="primary">lcfA</name>
    <name evidence="3" type="ORF">SGRAN_3430</name>
</gene>
<sequence>MNTPFDWSQAYRHPTDWNQSFPPLSLPAMLAESVARKGDAPMLDFMGRRFSYAEVARGVARVARGLQQRGIGTGSRVGLFLPNVPHYVAAYYGALAAGATVVNFSPLYTVAELEAQVEDSATDTLFTVSAAALLPTALAVLDGSSLKRLVVGSVAGGLPAAKSVLYRLFRRRETAPLPDDPRVIRFSALVDNDGRADPATIDPEQDIALIQYTGGTTGTPKGAMLTHQNLTANARQVNSIDPDRDADDRILGVLPFFHVFANTAVLNRTVLNGGMIAMLPRFDAKQTLQAITRTKATALPGVPTMYQALLDHPDLAKTDFSSLRVCISGGAPMPAELRDKFVAATGASLVEGYGLTESSGVVSTNPYEGPVKAGTIGQPIPATHIRLLDKEDPTRDAPAGEPGELAVKGPQIMRGYWNRPEADKDSFTADGWLRTGDVATIDADGYIRIVDRLKDMIAVGGFKVYPSEIEHKLYQHPAVKEAIVLGVPDAYRGEVPKAFVTLEDGYEASGDALAAWLNPQLGKHERVSAVEVRESLPKTMIGKLDRKALRAEAMG</sequence>
<dbReference type="Pfam" id="PF00501">
    <property type="entry name" value="AMP-binding"/>
    <property type="match status" value="1"/>
</dbReference>
<keyword evidence="3" id="KW-0436">Ligase</keyword>
<proteinExistence type="predicted"/>
<dbReference type="InterPro" id="IPR050237">
    <property type="entry name" value="ATP-dep_AMP-bd_enzyme"/>
</dbReference>
<dbReference type="EC" id="6.2.1.3" evidence="3"/>
<protein>
    <submittedName>
        <fullName evidence="3">AMP-dependent synthetase</fullName>
        <ecNumber evidence="3">6.2.1.3</ecNumber>
    </submittedName>
</protein>
<evidence type="ECO:0000313" key="3">
    <source>
        <dbReference type="EMBL" id="AMG75773.1"/>
    </source>
</evidence>
<dbReference type="AlphaFoldDB" id="A0AA86L4S5"/>
<dbReference type="Gene3D" id="3.40.50.12780">
    <property type="entry name" value="N-terminal domain of ligase-like"/>
    <property type="match status" value="1"/>
</dbReference>
<dbReference type="EMBL" id="CP012199">
    <property type="protein sequence ID" value="AMG75773.1"/>
    <property type="molecule type" value="Genomic_DNA"/>
</dbReference>
<name>A0AA86L4S5_9SPHN</name>
<feature type="domain" description="AMP-binding enzyme C-terminal" evidence="2">
    <location>
        <begin position="468"/>
        <end position="543"/>
    </location>
</feature>
<dbReference type="RefSeq" id="WP_067185709.1">
    <property type="nucleotide sequence ID" value="NZ_CP012199.1"/>
</dbReference>
<dbReference type="Pfam" id="PF13193">
    <property type="entry name" value="AMP-binding_C"/>
    <property type="match status" value="1"/>
</dbReference>
<dbReference type="SUPFAM" id="SSF56801">
    <property type="entry name" value="Acetyl-CoA synthetase-like"/>
    <property type="match status" value="1"/>
</dbReference>
<dbReference type="GO" id="GO:0004467">
    <property type="term" value="F:long-chain fatty acid-CoA ligase activity"/>
    <property type="evidence" value="ECO:0007669"/>
    <property type="project" value="UniProtKB-EC"/>
</dbReference>